<evidence type="ECO:0000256" key="2">
    <source>
        <dbReference type="PROSITE-ProRule" id="PRU00169"/>
    </source>
</evidence>
<proteinExistence type="predicted"/>
<dbReference type="InterPro" id="IPR011006">
    <property type="entry name" value="CheY-like_superfamily"/>
</dbReference>
<dbReference type="InterPro" id="IPR003594">
    <property type="entry name" value="HATPase_dom"/>
</dbReference>
<dbReference type="SMART" id="SM00388">
    <property type="entry name" value="HisKA"/>
    <property type="match status" value="1"/>
</dbReference>
<dbReference type="PRINTS" id="PR00344">
    <property type="entry name" value="BCTRLSENSOR"/>
</dbReference>
<dbReference type="InterPro" id="IPR036890">
    <property type="entry name" value="HATPase_C_sf"/>
</dbReference>
<name>A0AAN7TP21_9PEZI</name>
<evidence type="ECO:0000259" key="4">
    <source>
        <dbReference type="PROSITE" id="PS50110"/>
    </source>
</evidence>
<dbReference type="CDD" id="cd17546">
    <property type="entry name" value="REC_hyHK_CKI1_RcsC-like"/>
    <property type="match status" value="1"/>
</dbReference>
<dbReference type="InterPro" id="IPR004358">
    <property type="entry name" value="Sig_transdc_His_kin-like_C"/>
</dbReference>
<dbReference type="AlphaFoldDB" id="A0AAN7TP21"/>
<evidence type="ECO:0000256" key="1">
    <source>
        <dbReference type="ARBA" id="ARBA00022553"/>
    </source>
</evidence>
<dbReference type="GO" id="GO:0000155">
    <property type="term" value="F:phosphorelay sensor kinase activity"/>
    <property type="evidence" value="ECO:0007669"/>
    <property type="project" value="InterPro"/>
</dbReference>
<dbReference type="Pfam" id="PF00072">
    <property type="entry name" value="Response_reg"/>
    <property type="match status" value="1"/>
</dbReference>
<dbReference type="Pfam" id="PF00512">
    <property type="entry name" value="HisKA"/>
    <property type="match status" value="1"/>
</dbReference>
<dbReference type="InterPro" id="IPR003661">
    <property type="entry name" value="HisK_dim/P_dom"/>
</dbReference>
<dbReference type="PANTHER" id="PTHR45339">
    <property type="entry name" value="HYBRID SIGNAL TRANSDUCTION HISTIDINE KINASE J"/>
    <property type="match status" value="1"/>
</dbReference>
<dbReference type="InterPro" id="IPR005467">
    <property type="entry name" value="His_kinase_dom"/>
</dbReference>
<dbReference type="SMART" id="SM00448">
    <property type="entry name" value="REC"/>
    <property type="match status" value="1"/>
</dbReference>
<dbReference type="InterPro" id="IPR036097">
    <property type="entry name" value="HisK_dim/P_sf"/>
</dbReference>
<reference evidence="5" key="1">
    <citation type="submission" date="2023-08" db="EMBL/GenBank/DDBJ databases">
        <title>Black Yeasts Isolated from many extreme environments.</title>
        <authorList>
            <person name="Coleine C."/>
            <person name="Stajich J.E."/>
            <person name="Selbmann L."/>
        </authorList>
    </citation>
    <scope>NUCLEOTIDE SEQUENCE</scope>
    <source>
        <strain evidence="5">CCFEE 5401</strain>
    </source>
</reference>
<dbReference type="PANTHER" id="PTHR45339:SF3">
    <property type="entry name" value="HISTIDINE KINASE"/>
    <property type="match status" value="1"/>
</dbReference>
<feature type="modified residue" description="4-aspartylphosphate" evidence="2">
    <location>
        <position position="658"/>
    </location>
</feature>
<dbReference type="EMBL" id="JAVRRL010000003">
    <property type="protein sequence ID" value="KAK5118123.1"/>
    <property type="molecule type" value="Genomic_DNA"/>
</dbReference>
<dbReference type="PROSITE" id="PS50110">
    <property type="entry name" value="RESPONSE_REGULATORY"/>
    <property type="match status" value="1"/>
</dbReference>
<evidence type="ECO:0008006" key="7">
    <source>
        <dbReference type="Google" id="ProtNLM"/>
    </source>
</evidence>
<dbReference type="SMART" id="SM00387">
    <property type="entry name" value="HATPase_c"/>
    <property type="match status" value="1"/>
</dbReference>
<accession>A0AAN7TP21</accession>
<dbReference type="Pfam" id="PF02518">
    <property type="entry name" value="HATPase_c"/>
    <property type="match status" value="1"/>
</dbReference>
<comment type="caution">
    <text evidence="5">The sequence shown here is derived from an EMBL/GenBank/DDBJ whole genome shotgun (WGS) entry which is preliminary data.</text>
</comment>
<keyword evidence="1 2" id="KW-0597">Phosphoprotein</keyword>
<organism evidence="5 6">
    <name type="scientific">Meristemomyces frigidus</name>
    <dbReference type="NCBI Taxonomy" id="1508187"/>
    <lineage>
        <taxon>Eukaryota</taxon>
        <taxon>Fungi</taxon>
        <taxon>Dikarya</taxon>
        <taxon>Ascomycota</taxon>
        <taxon>Pezizomycotina</taxon>
        <taxon>Dothideomycetes</taxon>
        <taxon>Dothideomycetidae</taxon>
        <taxon>Mycosphaerellales</taxon>
        <taxon>Teratosphaeriaceae</taxon>
        <taxon>Meristemomyces</taxon>
    </lineage>
</organism>
<dbReference type="InterPro" id="IPR001789">
    <property type="entry name" value="Sig_transdc_resp-reg_receiver"/>
</dbReference>
<dbReference type="Gene3D" id="1.10.287.130">
    <property type="match status" value="1"/>
</dbReference>
<evidence type="ECO:0000313" key="6">
    <source>
        <dbReference type="Proteomes" id="UP001310890"/>
    </source>
</evidence>
<evidence type="ECO:0000313" key="5">
    <source>
        <dbReference type="EMBL" id="KAK5118123.1"/>
    </source>
</evidence>
<feature type="domain" description="Histidine kinase" evidence="3">
    <location>
        <begin position="321"/>
        <end position="541"/>
    </location>
</feature>
<dbReference type="FunFam" id="3.30.565.10:FF:000010">
    <property type="entry name" value="Sensor histidine kinase RcsC"/>
    <property type="match status" value="1"/>
</dbReference>
<gene>
    <name evidence="5" type="ORF">LTR62_004170</name>
</gene>
<dbReference type="SUPFAM" id="SSF55874">
    <property type="entry name" value="ATPase domain of HSP90 chaperone/DNA topoisomerase II/histidine kinase"/>
    <property type="match status" value="1"/>
</dbReference>
<dbReference type="CDD" id="cd00082">
    <property type="entry name" value="HisKA"/>
    <property type="match status" value="1"/>
</dbReference>
<dbReference type="Proteomes" id="UP001310890">
    <property type="component" value="Unassembled WGS sequence"/>
</dbReference>
<dbReference type="SUPFAM" id="SSF52172">
    <property type="entry name" value="CheY-like"/>
    <property type="match status" value="1"/>
</dbReference>
<protein>
    <recommendedName>
        <fullName evidence="7">Histidine kinase</fullName>
    </recommendedName>
</protein>
<dbReference type="CDD" id="cd16922">
    <property type="entry name" value="HATPase_EvgS-ArcB-TorS-like"/>
    <property type="match status" value="1"/>
</dbReference>
<evidence type="ECO:0000259" key="3">
    <source>
        <dbReference type="PROSITE" id="PS50109"/>
    </source>
</evidence>
<feature type="domain" description="Response regulatory" evidence="4">
    <location>
        <begin position="578"/>
        <end position="725"/>
    </location>
</feature>
<dbReference type="PROSITE" id="PS50109">
    <property type="entry name" value="HIS_KIN"/>
    <property type="match status" value="1"/>
</dbReference>
<dbReference type="Gene3D" id="3.40.50.2300">
    <property type="match status" value="1"/>
</dbReference>
<sequence length="727" mass="79612">MDAIRLLDELPVPCLYLERDRTIAYANRAASKLVQRRERPEYDLRACALADTNFSIHVANSLEIEKAFEACENSRKQQDDVGDGSLPVLEYVLDGSVECSSVWTLSKVTIEEHTMFCLLARTPTKPTAQHVQTTSVGHECVVEPEHDMAQAALNGKIAGQLPSRARAAELAGECLYNIIHNMDIVVFEVSTDYVLSIAEGSILLDHPNGTRQQASAYAGIAIADAAGALTHPEDGARFIQASKDVIEGRSAKSVVDYQNAEKHLRSIMTPKWEDDASGTPRICGILGITLDFTAQYTAEQAKIQVRGMEHTARMKDEFLANISHELRTPIAGLLGLLDLLLDTDPTSAQLDLIDSLGTSAQSLSRIVNDLLDYSKTEANAMTMEKAPFGLPALLLELRKSSEAVAAKKGLRLEFTSTDCPRLVGDALRIRQILHNLVGNAIKFTSTGFIRVSATHSIQKEDSTAIVEIVVEDSGIGIDAETMTRLFRPFVQADETTTRRFGGTGLGLCIARKLARNMGGEVSLASNPGQGTTATASFVFELAPELVREQTLPLVIPVVQHETRMVQQRQEAARWNNVHILLVEDNLVLQKVTASHLKSIGIRHLSSAVHGGEAVALIRAALTKTSADIENNQAHHEPINSTTLGQDSKKLRPDLIFMDCQMPVLDGFAATRQIRGPEIDYRGPIVALTASATDGYREKCLRAGMDDFVTKPFTRQEVLNILKKWLPR</sequence>
<dbReference type="Gene3D" id="3.30.565.10">
    <property type="entry name" value="Histidine kinase-like ATPase, C-terminal domain"/>
    <property type="match status" value="1"/>
</dbReference>
<dbReference type="SUPFAM" id="SSF47384">
    <property type="entry name" value="Homodimeric domain of signal transducing histidine kinase"/>
    <property type="match status" value="1"/>
</dbReference>